<feature type="repeat" description="WD" evidence="5">
    <location>
        <begin position="120"/>
        <end position="152"/>
    </location>
</feature>
<dbReference type="InterPro" id="IPR036322">
    <property type="entry name" value="WD40_repeat_dom_sf"/>
</dbReference>
<dbReference type="Proteomes" id="UP001141327">
    <property type="component" value="Unassembled WGS sequence"/>
</dbReference>
<feature type="coiled-coil region" evidence="8">
    <location>
        <begin position="859"/>
        <end position="886"/>
    </location>
</feature>
<evidence type="ECO:0000256" key="3">
    <source>
        <dbReference type="ARBA" id="ARBA00022741"/>
    </source>
</evidence>
<dbReference type="InterPro" id="IPR036961">
    <property type="entry name" value="Kinesin_motor_dom_sf"/>
</dbReference>
<dbReference type="InterPro" id="IPR019775">
    <property type="entry name" value="WD40_repeat_CS"/>
</dbReference>
<keyword evidence="2" id="KW-0677">Repeat</keyword>
<keyword evidence="3 6" id="KW-0547">Nucleotide-binding</keyword>
<feature type="compositionally biased region" description="Low complexity" evidence="9">
    <location>
        <begin position="314"/>
        <end position="324"/>
    </location>
</feature>
<dbReference type="InterPro" id="IPR024977">
    <property type="entry name" value="Apc4-like_WD40_dom"/>
</dbReference>
<dbReference type="SUPFAM" id="SSF50978">
    <property type="entry name" value="WD40 repeat-like"/>
    <property type="match status" value="1"/>
</dbReference>
<proteinExistence type="inferred from homology"/>
<evidence type="ECO:0000256" key="4">
    <source>
        <dbReference type="ARBA" id="ARBA00022840"/>
    </source>
</evidence>
<dbReference type="PANTHER" id="PTHR47969:SF29">
    <property type="entry name" value="KINESIN-LIKE PROTEIN"/>
    <property type="match status" value="1"/>
</dbReference>
<evidence type="ECO:0000256" key="2">
    <source>
        <dbReference type="ARBA" id="ARBA00022737"/>
    </source>
</evidence>
<sequence>MLYTLDNSSGTIGLALKLAEENITSISFQADGNLLALGTSKGSLYLYDFFQAKMIRHIPELHQARINCLSWKGPILGEHLPSGCALWDDGSPPRILSTGSGDHSSVHLDLRLAHPRLMTLRGHRHEVCGLGWNAESRMFATGGNDNLMQVWDDRRFDEPLHRVAEHRAAVKALAWSPIDPACLLTGGGMADRTVRVWDVGPTACELRFASDTGAQISGAVWSRAGTEFALAHGYPRNSITVWEMGRLPAQPPVSAPACIPPSGDQPSVYSQMLHARFEDPEAAGAAWWQKAWEAGKEQAADQHQSHDEPRRQEAAPPTATTPQRRAPPPGLGDTPVSANRSPSAQSPALLIRQLFPTTPRSSPETPVIRKRDPLATVSPRISPKTPRTENGLFAITSPSAIRRAGGSSSSPQTPPSRGKTSLPHGRIPMLPMTPKVTMVEYTIWYLTLARQAEPEDSNKWLASGKTRPCEYGVICTRNKMSDESRLFRWLFFVVRRDAGCSLINQRKGWLIPQESLFPPFHSLRVIARFRPLNRLELSKGGKPCVAVTPDGKGVSIISRGEGKRDFQFDHVFQMTSTQAEVFDIVARPVVDDVLNGYNGSVLAYGQTSSGKTHTMMGPDIANEELRGITPRMVYRLFEGMNAAPETVEFTLKIQYVEIYMERIRDLLDPSNSNLEIHEDKARGVYIAGCSEVYVTQEQDIFQLLEQGGRNRVVAATGMNEGSSRSHSLFMLTVSQKDVVTLSQKSGRFYLVDLAGSEKIATTHAEGQRLEEAKKINLSLTCLGNVINALTDGKATHIPYRDSRLTRILQDSIGGNSRTTLIICASSSTTNDIETLSTMRFGARAKTIKNQAKVNQEYSVGELKILLQKAEREIESLKVQVSTLEGEVALYQGLLSVFLAYFRHL</sequence>
<reference evidence="11" key="1">
    <citation type="journal article" date="2022" name="bioRxiv">
        <title>Genomics of Preaxostyla Flagellates Illuminates Evolutionary Transitions and the Path Towards Mitochondrial Loss.</title>
        <authorList>
            <person name="Novak L.V.F."/>
            <person name="Treitli S.C."/>
            <person name="Pyrih J."/>
            <person name="Halakuc P."/>
            <person name="Pipaliya S.V."/>
            <person name="Vacek V."/>
            <person name="Brzon O."/>
            <person name="Soukal P."/>
            <person name="Eme L."/>
            <person name="Dacks J.B."/>
            <person name="Karnkowska A."/>
            <person name="Elias M."/>
            <person name="Hampl V."/>
        </authorList>
    </citation>
    <scope>NUCLEOTIDE SEQUENCE</scope>
    <source>
        <strain evidence="11">RCP-MX</strain>
    </source>
</reference>
<dbReference type="InterPro" id="IPR027640">
    <property type="entry name" value="Kinesin-like_fam"/>
</dbReference>
<dbReference type="PROSITE" id="PS00678">
    <property type="entry name" value="WD_REPEATS_1"/>
    <property type="match status" value="1"/>
</dbReference>
<organism evidence="11 12">
    <name type="scientific">Paratrimastix pyriformis</name>
    <dbReference type="NCBI Taxonomy" id="342808"/>
    <lineage>
        <taxon>Eukaryota</taxon>
        <taxon>Metamonada</taxon>
        <taxon>Preaxostyla</taxon>
        <taxon>Paratrimastigidae</taxon>
        <taxon>Paratrimastix</taxon>
    </lineage>
</organism>
<dbReference type="InterPro" id="IPR001680">
    <property type="entry name" value="WD40_rpt"/>
</dbReference>
<dbReference type="Pfam" id="PF12894">
    <property type="entry name" value="ANAPC4_WD40"/>
    <property type="match status" value="1"/>
</dbReference>
<gene>
    <name evidence="11" type="ORF">PAPYR_1299</name>
</gene>
<dbReference type="InterPro" id="IPR015943">
    <property type="entry name" value="WD40/YVTN_repeat-like_dom_sf"/>
</dbReference>
<keyword evidence="12" id="KW-1185">Reference proteome</keyword>
<dbReference type="SUPFAM" id="SSF52540">
    <property type="entry name" value="P-loop containing nucleoside triphosphate hydrolases"/>
    <property type="match status" value="1"/>
</dbReference>
<dbReference type="PROSITE" id="PS50082">
    <property type="entry name" value="WD_REPEATS_2"/>
    <property type="match status" value="1"/>
</dbReference>
<dbReference type="InterPro" id="IPR019821">
    <property type="entry name" value="Kinesin_motor_CS"/>
</dbReference>
<dbReference type="Gene3D" id="2.130.10.10">
    <property type="entry name" value="YVTN repeat-like/Quinoprotein amine dehydrogenase"/>
    <property type="match status" value="1"/>
</dbReference>
<feature type="compositionally biased region" description="Polar residues" evidence="9">
    <location>
        <begin position="336"/>
        <end position="346"/>
    </location>
</feature>
<comment type="caution">
    <text evidence="11">The sequence shown here is derived from an EMBL/GenBank/DDBJ whole genome shotgun (WGS) entry which is preliminary data.</text>
</comment>
<dbReference type="EMBL" id="JAPMOS010000004">
    <property type="protein sequence ID" value="KAJ4462120.1"/>
    <property type="molecule type" value="Genomic_DNA"/>
</dbReference>
<name>A0ABQ8UZA0_9EUKA</name>
<feature type="compositionally biased region" description="Polar residues" evidence="9">
    <location>
        <begin position="355"/>
        <end position="364"/>
    </location>
</feature>
<dbReference type="PROSITE" id="PS50067">
    <property type="entry name" value="KINESIN_MOTOR_2"/>
    <property type="match status" value="1"/>
</dbReference>
<dbReference type="CDD" id="cd01369">
    <property type="entry name" value="KISc_KHC_KIF5"/>
    <property type="match status" value="1"/>
</dbReference>
<keyword evidence="7" id="KW-0493">Microtubule</keyword>
<protein>
    <recommendedName>
        <fullName evidence="7">Kinesin-like protein</fullName>
    </recommendedName>
</protein>
<evidence type="ECO:0000256" key="9">
    <source>
        <dbReference type="SAM" id="MobiDB-lite"/>
    </source>
</evidence>
<evidence type="ECO:0000313" key="11">
    <source>
        <dbReference type="EMBL" id="KAJ4462120.1"/>
    </source>
</evidence>
<dbReference type="PROSITE" id="PS50294">
    <property type="entry name" value="WD_REPEATS_REGION"/>
    <property type="match status" value="1"/>
</dbReference>
<feature type="region of interest" description="Disordered" evidence="9">
    <location>
        <begin position="293"/>
        <end position="429"/>
    </location>
</feature>
<feature type="compositionally biased region" description="Basic and acidic residues" evidence="9">
    <location>
        <begin position="293"/>
        <end position="313"/>
    </location>
</feature>
<dbReference type="PRINTS" id="PR00380">
    <property type="entry name" value="KINESINHEAVY"/>
</dbReference>
<dbReference type="Pfam" id="PF00225">
    <property type="entry name" value="Kinesin"/>
    <property type="match status" value="1"/>
</dbReference>
<accession>A0ABQ8UZA0</accession>
<dbReference type="InterPro" id="IPR001752">
    <property type="entry name" value="Kinesin_motor_dom"/>
</dbReference>
<dbReference type="PANTHER" id="PTHR47969">
    <property type="entry name" value="CHROMOSOME-ASSOCIATED KINESIN KIF4A-RELATED"/>
    <property type="match status" value="1"/>
</dbReference>
<dbReference type="PROSITE" id="PS00411">
    <property type="entry name" value="KINESIN_MOTOR_1"/>
    <property type="match status" value="1"/>
</dbReference>
<evidence type="ECO:0000256" key="6">
    <source>
        <dbReference type="PROSITE-ProRule" id="PRU00283"/>
    </source>
</evidence>
<feature type="compositionally biased region" description="Low complexity" evidence="9">
    <location>
        <begin position="397"/>
        <end position="411"/>
    </location>
</feature>
<comment type="similarity">
    <text evidence="6 7">Belongs to the TRAFAC class myosin-kinesin ATPase superfamily. Kinesin family.</text>
</comment>
<feature type="domain" description="Kinesin motor" evidence="10">
    <location>
        <begin position="522"/>
        <end position="847"/>
    </location>
</feature>
<dbReference type="SMART" id="SM00129">
    <property type="entry name" value="KISc"/>
    <property type="match status" value="1"/>
</dbReference>
<feature type="binding site" evidence="6">
    <location>
        <begin position="605"/>
        <end position="612"/>
    </location>
    <ligand>
        <name>ATP</name>
        <dbReference type="ChEBI" id="CHEBI:30616"/>
    </ligand>
</feature>
<evidence type="ECO:0000256" key="5">
    <source>
        <dbReference type="PROSITE-ProRule" id="PRU00221"/>
    </source>
</evidence>
<evidence type="ECO:0000313" key="12">
    <source>
        <dbReference type="Proteomes" id="UP001141327"/>
    </source>
</evidence>
<evidence type="ECO:0000259" key="10">
    <source>
        <dbReference type="PROSITE" id="PS50067"/>
    </source>
</evidence>
<keyword evidence="8" id="KW-0175">Coiled coil</keyword>
<dbReference type="Pfam" id="PF00400">
    <property type="entry name" value="WD40"/>
    <property type="match status" value="2"/>
</dbReference>
<evidence type="ECO:0000256" key="8">
    <source>
        <dbReference type="SAM" id="Coils"/>
    </source>
</evidence>
<dbReference type="Gene3D" id="3.40.850.10">
    <property type="entry name" value="Kinesin motor domain"/>
    <property type="match status" value="1"/>
</dbReference>
<evidence type="ECO:0000256" key="7">
    <source>
        <dbReference type="RuleBase" id="RU000394"/>
    </source>
</evidence>
<keyword evidence="6 7" id="KW-0505">Motor protein</keyword>
<dbReference type="InterPro" id="IPR027417">
    <property type="entry name" value="P-loop_NTPase"/>
</dbReference>
<keyword evidence="4 6" id="KW-0067">ATP-binding</keyword>
<evidence type="ECO:0000256" key="1">
    <source>
        <dbReference type="ARBA" id="ARBA00022574"/>
    </source>
</evidence>
<dbReference type="SMART" id="SM00320">
    <property type="entry name" value="WD40"/>
    <property type="match status" value="3"/>
</dbReference>
<keyword evidence="1 5" id="KW-0853">WD repeat</keyword>